<evidence type="ECO:0000259" key="1">
    <source>
        <dbReference type="Pfam" id="PF11706"/>
    </source>
</evidence>
<gene>
    <name evidence="2" type="ORF">D5S18_11780</name>
</gene>
<dbReference type="Pfam" id="PF11706">
    <property type="entry name" value="zf-CGNR"/>
    <property type="match status" value="1"/>
</dbReference>
<dbReference type="PANTHER" id="PTHR35525:SF3">
    <property type="entry name" value="BLL6575 PROTEIN"/>
    <property type="match status" value="1"/>
</dbReference>
<dbReference type="PANTHER" id="PTHR35525">
    <property type="entry name" value="BLL6575 PROTEIN"/>
    <property type="match status" value="1"/>
</dbReference>
<evidence type="ECO:0000313" key="2">
    <source>
        <dbReference type="EMBL" id="RJO76891.1"/>
    </source>
</evidence>
<reference evidence="2 3" key="1">
    <citation type="submission" date="2018-09" db="EMBL/GenBank/DDBJ databases">
        <title>YIM PH21274 draft genome.</title>
        <authorList>
            <person name="Miao C."/>
        </authorList>
    </citation>
    <scope>NUCLEOTIDE SEQUENCE [LARGE SCALE GENOMIC DNA]</scope>
    <source>
        <strain evidence="2 3">YIM PH 21724</strain>
    </source>
</reference>
<sequence length="39" mass="4523">MQPPRRYLDTSRGNARRWCDMTICGNRAKSAAFRARHGD</sequence>
<dbReference type="SUPFAM" id="SSF160904">
    <property type="entry name" value="Jann2411-like"/>
    <property type="match status" value="1"/>
</dbReference>
<dbReference type="RefSeq" id="WP_120039855.1">
    <property type="nucleotide sequence ID" value="NZ_QZFU01000016.1"/>
</dbReference>
<organism evidence="2 3">
    <name type="scientific">Nocardia panacis</name>
    <dbReference type="NCBI Taxonomy" id="2340916"/>
    <lineage>
        <taxon>Bacteria</taxon>
        <taxon>Bacillati</taxon>
        <taxon>Actinomycetota</taxon>
        <taxon>Actinomycetes</taxon>
        <taxon>Mycobacteriales</taxon>
        <taxon>Nocardiaceae</taxon>
        <taxon>Nocardia</taxon>
    </lineage>
</organism>
<dbReference type="Proteomes" id="UP000266677">
    <property type="component" value="Unassembled WGS sequence"/>
</dbReference>
<keyword evidence="3" id="KW-1185">Reference proteome</keyword>
<dbReference type="AlphaFoldDB" id="A0A3A4KDV2"/>
<dbReference type="InterPro" id="IPR010852">
    <property type="entry name" value="ABATE"/>
</dbReference>
<dbReference type="OrthoDB" id="123307at2"/>
<proteinExistence type="predicted"/>
<feature type="domain" description="Zinc finger CGNR" evidence="1">
    <location>
        <begin position="5"/>
        <end position="37"/>
    </location>
</feature>
<dbReference type="InterPro" id="IPR023286">
    <property type="entry name" value="ABATE_dom_sf"/>
</dbReference>
<dbReference type="InterPro" id="IPR021005">
    <property type="entry name" value="Znf_CGNR"/>
</dbReference>
<comment type="caution">
    <text evidence="2">The sequence shown here is derived from an EMBL/GenBank/DDBJ whole genome shotgun (WGS) entry which is preliminary data.</text>
</comment>
<dbReference type="Gene3D" id="1.10.3300.10">
    <property type="entry name" value="Jann2411-like domain"/>
    <property type="match status" value="1"/>
</dbReference>
<name>A0A3A4KDV2_9NOCA</name>
<dbReference type="EMBL" id="QZFU01000016">
    <property type="protein sequence ID" value="RJO76891.1"/>
    <property type="molecule type" value="Genomic_DNA"/>
</dbReference>
<evidence type="ECO:0000313" key="3">
    <source>
        <dbReference type="Proteomes" id="UP000266677"/>
    </source>
</evidence>
<protein>
    <submittedName>
        <fullName evidence="2">CGNR zinc finger domain-containing protein</fullName>
    </submittedName>
</protein>
<accession>A0A3A4KDV2</accession>